<evidence type="ECO:0000313" key="3">
    <source>
        <dbReference type="RefSeq" id="XP_035665563.1"/>
    </source>
</evidence>
<dbReference type="KEGG" id="bfo:118408813"/>
<dbReference type="OrthoDB" id="8962263at2759"/>
<protein>
    <submittedName>
        <fullName evidence="3">Uncharacterized protein LOC118408813</fullName>
    </submittedName>
</protein>
<dbReference type="GeneID" id="118408813"/>
<name>A0A9J7KLQ9_BRAFL</name>
<keyword evidence="2" id="KW-1185">Reference proteome</keyword>
<feature type="compositionally biased region" description="Polar residues" evidence="1">
    <location>
        <begin position="285"/>
        <end position="299"/>
    </location>
</feature>
<organism evidence="2 3">
    <name type="scientific">Branchiostoma floridae</name>
    <name type="common">Florida lancelet</name>
    <name type="synonym">Amphioxus</name>
    <dbReference type="NCBI Taxonomy" id="7739"/>
    <lineage>
        <taxon>Eukaryota</taxon>
        <taxon>Metazoa</taxon>
        <taxon>Chordata</taxon>
        <taxon>Cephalochordata</taxon>
        <taxon>Leptocardii</taxon>
        <taxon>Amphioxiformes</taxon>
        <taxon>Branchiostomatidae</taxon>
        <taxon>Branchiostoma</taxon>
    </lineage>
</organism>
<evidence type="ECO:0000313" key="2">
    <source>
        <dbReference type="Proteomes" id="UP000001554"/>
    </source>
</evidence>
<dbReference type="RefSeq" id="XP_035665563.1">
    <property type="nucleotide sequence ID" value="XM_035809670.1"/>
</dbReference>
<feature type="region of interest" description="Disordered" evidence="1">
    <location>
        <begin position="181"/>
        <end position="315"/>
    </location>
</feature>
<evidence type="ECO:0000256" key="1">
    <source>
        <dbReference type="SAM" id="MobiDB-lite"/>
    </source>
</evidence>
<gene>
    <name evidence="3" type="primary">LOC118408813</name>
</gene>
<accession>A0A9J7KLQ9</accession>
<dbReference type="OMA" id="NEELCAW"/>
<proteinExistence type="predicted"/>
<sequence length="598" mass="65703">MSDHHAARFNNEELCAWLRDNPSQFKNDEDMEAICEAMRVNQIDGESFVDLAEADITGLFPDGTTRYILRRKQVRDIVFKSGKKNAEVPRAPERISVQPVEFMLVQTPGIRDPKIEDRIYHNVVQDQVAVMVTITQQLTPPRKPTSAELEHVARRLVQMYPGLRGVGEEGKDAHILLYNRMKKRMYNKTPSKSSGSSKKKKGSTGPTTLRRSPRKHKRRDQEDPHQPQPDMSNGAGPSKAGTPAGQSKAGASSGPSKAGTPAGQSKAGASSGPSKAGTPAGQSKAGASSGPSKTGTAAGQSKVDASAGPSKPKKARRELLLGQGEQADQNETPYTLERHAALLQKELDKKHPKYDTVKQLLDLEFPLRREFASSIKDPAARTVQVLQRYPCFGESCHLQDELRRYVAPDDNSFLRNLKQKLPREAEILVNYAVREGVAKPANTAGWSDGKKVRKALQVLPELFKGATSPPLPLKEMLIVFLKSNGSVTEEMKRSKKRTAFLVVKQSADTNVPKVYVVLHGKAMAVCGSVVEGFVSLIGALYCFQQPHPASIAPAMVFIEHHVLQDGNLNKGDLKPIFKRPYSRYQSFRDAGETGSDTE</sequence>
<dbReference type="Proteomes" id="UP000001554">
    <property type="component" value="Unplaced"/>
</dbReference>
<reference evidence="3" key="1">
    <citation type="submission" date="2025-08" db="UniProtKB">
        <authorList>
            <consortium name="RefSeq"/>
        </authorList>
    </citation>
    <scope>IDENTIFICATION</scope>
    <source>
        <strain evidence="3">S238N-H82</strain>
        <tissue evidence="3">Testes</tissue>
    </source>
</reference>
<dbReference type="AlphaFoldDB" id="A0A9J7KLQ9"/>
<feature type="compositionally biased region" description="Low complexity" evidence="1">
    <location>
        <begin position="243"/>
        <end position="281"/>
    </location>
</feature>